<evidence type="ECO:0000313" key="3">
    <source>
        <dbReference type="EMBL" id="MPA38977.1"/>
    </source>
</evidence>
<dbReference type="InterPro" id="IPR029472">
    <property type="entry name" value="Copia-like_N"/>
</dbReference>
<dbReference type="PANTHER" id="PTHR37610">
    <property type="entry name" value="CCHC-TYPE DOMAIN-CONTAINING PROTEIN"/>
    <property type="match status" value="1"/>
</dbReference>
<gene>
    <name evidence="3" type="ORF">Din_008418</name>
</gene>
<accession>A0A5B6Z428</accession>
<evidence type="ECO:0000259" key="2">
    <source>
        <dbReference type="Pfam" id="PF14244"/>
    </source>
</evidence>
<feature type="region of interest" description="Disordered" evidence="1">
    <location>
        <begin position="1"/>
        <end position="25"/>
    </location>
</feature>
<protein>
    <recommendedName>
        <fullName evidence="2">Retrotransposon Copia-like N-terminal domain-containing protein</fullName>
    </recommendedName>
</protein>
<reference evidence="3" key="1">
    <citation type="submission" date="2019-08" db="EMBL/GenBank/DDBJ databases">
        <title>Reference gene set and small RNA set construction with multiple tissues from Davidia involucrata Baill.</title>
        <authorList>
            <person name="Yang H."/>
            <person name="Zhou C."/>
            <person name="Li G."/>
            <person name="Wang J."/>
            <person name="Gao P."/>
            <person name="Wang M."/>
            <person name="Wang R."/>
            <person name="Zhao Y."/>
        </authorList>
    </citation>
    <scope>NUCLEOTIDE SEQUENCE</scope>
    <source>
        <tissue evidence="3">Mixed with DoveR01_LX</tissue>
    </source>
</reference>
<name>A0A5B6Z428_DAVIN</name>
<organism evidence="3">
    <name type="scientific">Davidia involucrata</name>
    <name type="common">Dove tree</name>
    <dbReference type="NCBI Taxonomy" id="16924"/>
    <lineage>
        <taxon>Eukaryota</taxon>
        <taxon>Viridiplantae</taxon>
        <taxon>Streptophyta</taxon>
        <taxon>Embryophyta</taxon>
        <taxon>Tracheophyta</taxon>
        <taxon>Spermatophyta</taxon>
        <taxon>Magnoliopsida</taxon>
        <taxon>eudicotyledons</taxon>
        <taxon>Gunneridae</taxon>
        <taxon>Pentapetalae</taxon>
        <taxon>asterids</taxon>
        <taxon>Cornales</taxon>
        <taxon>Nyssaceae</taxon>
        <taxon>Davidia</taxon>
    </lineage>
</organism>
<feature type="compositionally biased region" description="Low complexity" evidence="1">
    <location>
        <begin position="1"/>
        <end position="23"/>
    </location>
</feature>
<dbReference type="AlphaFoldDB" id="A0A5B6Z428"/>
<dbReference type="EMBL" id="GHES01008418">
    <property type="protein sequence ID" value="MPA38977.1"/>
    <property type="molecule type" value="Transcribed_RNA"/>
</dbReference>
<dbReference type="PANTHER" id="PTHR37610:SF75">
    <property type="entry name" value="RETROTRANSPOSON COPIA-LIKE N-TERMINAL DOMAIN-CONTAINING PROTEIN"/>
    <property type="match status" value="1"/>
</dbReference>
<sequence>MSDVSSASTGGTGTSMGRMGSSGDNPSLQISSVKLDGTNYLAWSRSFLLGVQARGLGTYLTGEAKKPKSTDATFNQWLSDSSLVMSWLLNSMQPHIGRGYLFLDTAYAIWMAAAQTYSQVGNDAQIYELRKKIHETKQKDLPIAEYYAALTSLWQELDFYQNFQADCANDSVKFQKLLEKERVFDFLAGLNLEYDQTYSQVLGQDPFPSLRQVYARVQQEESQRSAMLHTFT</sequence>
<evidence type="ECO:0000256" key="1">
    <source>
        <dbReference type="SAM" id="MobiDB-lite"/>
    </source>
</evidence>
<dbReference type="Pfam" id="PF14244">
    <property type="entry name" value="Retrotran_gag_3"/>
    <property type="match status" value="1"/>
</dbReference>
<feature type="domain" description="Retrotransposon Copia-like N-terminal" evidence="2">
    <location>
        <begin position="24"/>
        <end position="68"/>
    </location>
</feature>
<proteinExistence type="predicted"/>